<organism evidence="1 2">
    <name type="scientific">Candidatus Spyradenecus faecavium</name>
    <dbReference type="NCBI Taxonomy" id="2840947"/>
    <lineage>
        <taxon>Bacteria</taxon>
        <taxon>Pseudomonadati</taxon>
        <taxon>Lentisphaerota</taxon>
        <taxon>Lentisphaeria</taxon>
        <taxon>Lentisphaerales</taxon>
        <taxon>Lentisphaeraceae</taxon>
        <taxon>Lentisphaeraceae incertae sedis</taxon>
        <taxon>Candidatus Spyradenecus</taxon>
    </lineage>
</organism>
<reference evidence="1" key="1">
    <citation type="submission" date="2020-10" db="EMBL/GenBank/DDBJ databases">
        <authorList>
            <person name="Gilroy R."/>
        </authorList>
    </citation>
    <scope>NUCLEOTIDE SEQUENCE</scope>
    <source>
        <strain evidence="1">35461</strain>
    </source>
</reference>
<dbReference type="AlphaFoldDB" id="A0A9D1NPL6"/>
<dbReference type="InterPro" id="IPR003607">
    <property type="entry name" value="HD/PDEase_dom"/>
</dbReference>
<gene>
    <name evidence="1" type="ORF">IAC79_06960</name>
</gene>
<comment type="caution">
    <text evidence="1">The sequence shown here is derived from an EMBL/GenBank/DDBJ whole genome shotgun (WGS) entry which is preliminary data.</text>
</comment>
<dbReference type="Proteomes" id="UP000886845">
    <property type="component" value="Unassembled WGS sequence"/>
</dbReference>
<protein>
    <submittedName>
        <fullName evidence="1">HD domain-containing protein</fullName>
    </submittedName>
</protein>
<dbReference type="EMBL" id="DVOR01000224">
    <property type="protein sequence ID" value="HIV09834.1"/>
    <property type="molecule type" value="Genomic_DNA"/>
</dbReference>
<dbReference type="SUPFAM" id="SSF109604">
    <property type="entry name" value="HD-domain/PDEase-like"/>
    <property type="match status" value="1"/>
</dbReference>
<feature type="non-terminal residue" evidence="1">
    <location>
        <position position="117"/>
    </location>
</feature>
<proteinExistence type="predicted"/>
<sequence>MKDTEVEAAFEAYAATFPAEEMNLLKLEHTRRVAANARAIMDGEAFPARLRGLGETAAWLHDLGRFRQYGQYRTFSDRVSVNHALLSCGEALRLGWLDDRPAPERNAILRAIECHNL</sequence>
<evidence type="ECO:0000313" key="2">
    <source>
        <dbReference type="Proteomes" id="UP000886845"/>
    </source>
</evidence>
<accession>A0A9D1NPL6</accession>
<reference evidence="1" key="2">
    <citation type="journal article" date="2021" name="PeerJ">
        <title>Extensive microbial diversity within the chicken gut microbiome revealed by metagenomics and culture.</title>
        <authorList>
            <person name="Gilroy R."/>
            <person name="Ravi A."/>
            <person name="Getino M."/>
            <person name="Pursley I."/>
            <person name="Horton D.L."/>
            <person name="Alikhan N.F."/>
            <person name="Baker D."/>
            <person name="Gharbi K."/>
            <person name="Hall N."/>
            <person name="Watson M."/>
            <person name="Adriaenssens E.M."/>
            <person name="Foster-Nyarko E."/>
            <person name="Jarju S."/>
            <person name="Secka A."/>
            <person name="Antonio M."/>
            <person name="Oren A."/>
            <person name="Chaudhuri R.R."/>
            <person name="La Ragione R."/>
            <person name="Hildebrand F."/>
            <person name="Pallen M.J."/>
        </authorList>
    </citation>
    <scope>NUCLEOTIDE SEQUENCE</scope>
    <source>
        <strain evidence="1">35461</strain>
    </source>
</reference>
<dbReference type="Gene3D" id="1.10.3210.10">
    <property type="entry name" value="Hypothetical protein af1432"/>
    <property type="match status" value="1"/>
</dbReference>
<evidence type="ECO:0000313" key="1">
    <source>
        <dbReference type="EMBL" id="HIV09834.1"/>
    </source>
</evidence>
<name>A0A9D1NPL6_9BACT</name>
<dbReference type="CDD" id="cd00077">
    <property type="entry name" value="HDc"/>
    <property type="match status" value="1"/>
</dbReference>